<dbReference type="SFLD" id="SFLDF00027">
    <property type="entry name" value="p-type_atpase"/>
    <property type="match status" value="1"/>
</dbReference>
<dbReference type="SFLD" id="SFLDS00003">
    <property type="entry name" value="Haloacid_Dehalogenase"/>
    <property type="match status" value="1"/>
</dbReference>
<keyword evidence="10" id="KW-0547">Nucleotide-binding</keyword>
<feature type="transmembrane region" description="Helical" evidence="18">
    <location>
        <begin position="320"/>
        <end position="344"/>
    </location>
</feature>
<proteinExistence type="inferred from homology"/>
<dbReference type="PATRIC" id="fig|1789004.3.peg.1284"/>
<evidence type="ECO:0000256" key="7">
    <source>
        <dbReference type="ARBA" id="ARBA00022519"/>
    </source>
</evidence>
<comment type="subcellular location">
    <subcellularLocation>
        <location evidence="2">Cell inner membrane</location>
        <topology evidence="2">Multi-pass membrane protein</topology>
    </subcellularLocation>
</comment>
<feature type="transmembrane region" description="Helical" evidence="18">
    <location>
        <begin position="769"/>
        <end position="792"/>
    </location>
</feature>
<dbReference type="Pfam" id="PF13246">
    <property type="entry name" value="Cation_ATPase"/>
    <property type="match status" value="1"/>
</dbReference>
<evidence type="ECO:0000256" key="4">
    <source>
        <dbReference type="ARBA" id="ARBA00012786"/>
    </source>
</evidence>
<dbReference type="InterPro" id="IPR004014">
    <property type="entry name" value="ATPase_P-typ_cation-transptr_N"/>
</dbReference>
<keyword evidence="21" id="KW-1185">Reference proteome</keyword>
<dbReference type="SUPFAM" id="SSF81653">
    <property type="entry name" value="Calcium ATPase, transduction domain A"/>
    <property type="match status" value="1"/>
</dbReference>
<feature type="transmembrane region" description="Helical" evidence="18">
    <location>
        <begin position="83"/>
        <end position="102"/>
    </location>
</feature>
<evidence type="ECO:0000256" key="13">
    <source>
        <dbReference type="ARBA" id="ARBA00022967"/>
    </source>
</evidence>
<comment type="catalytic activity">
    <reaction evidence="17">
        <text>Mg(2+)(out) + ATP + H2O = Mg(2+)(in) + ADP + phosphate + H(+)</text>
        <dbReference type="Rhea" id="RHEA:10260"/>
        <dbReference type="ChEBI" id="CHEBI:15377"/>
        <dbReference type="ChEBI" id="CHEBI:15378"/>
        <dbReference type="ChEBI" id="CHEBI:18420"/>
        <dbReference type="ChEBI" id="CHEBI:30616"/>
        <dbReference type="ChEBI" id="CHEBI:43474"/>
        <dbReference type="ChEBI" id="CHEBI:456216"/>
        <dbReference type="EC" id="7.2.2.14"/>
    </reaction>
</comment>
<keyword evidence="9 18" id="KW-0812">Transmembrane</keyword>
<reference evidence="20 21" key="1">
    <citation type="submission" date="2016-01" db="EMBL/GenBank/DDBJ databases">
        <title>Genome sequence of the acidophilic iron oxidising Ferrovum strain Z-31.</title>
        <authorList>
            <person name="Poehlein A."/>
            <person name="Ullrich S.R."/>
            <person name="Schloemann M."/>
            <person name="Muehling M."/>
            <person name="Daniel R."/>
        </authorList>
    </citation>
    <scope>NUCLEOTIDE SEQUENCE [LARGE SCALE GENOMIC DNA]</scope>
    <source>
        <strain evidence="20 21">Z-31</strain>
    </source>
</reference>
<dbReference type="GO" id="GO:0005886">
    <property type="term" value="C:plasma membrane"/>
    <property type="evidence" value="ECO:0007669"/>
    <property type="project" value="UniProtKB-SubCell"/>
</dbReference>
<feature type="transmembrane region" description="Helical" evidence="18">
    <location>
        <begin position="834"/>
        <end position="854"/>
    </location>
</feature>
<dbReference type="GO" id="GO:0005524">
    <property type="term" value="F:ATP binding"/>
    <property type="evidence" value="ECO:0007669"/>
    <property type="project" value="UniProtKB-KW"/>
</dbReference>
<dbReference type="GO" id="GO:0016887">
    <property type="term" value="F:ATP hydrolysis activity"/>
    <property type="evidence" value="ECO:0007669"/>
    <property type="project" value="InterPro"/>
</dbReference>
<keyword evidence="12" id="KW-0460">Magnesium</keyword>
<evidence type="ECO:0000256" key="15">
    <source>
        <dbReference type="ARBA" id="ARBA00023136"/>
    </source>
</evidence>
<feature type="domain" description="Cation-transporting P-type ATPase N-terminal" evidence="19">
    <location>
        <begin position="31"/>
        <end position="104"/>
    </location>
</feature>
<dbReference type="InterPro" id="IPR023214">
    <property type="entry name" value="HAD_sf"/>
</dbReference>
<dbReference type="Pfam" id="PF00690">
    <property type="entry name" value="Cation_ATPase_N"/>
    <property type="match status" value="1"/>
</dbReference>
<dbReference type="AlphaFoldDB" id="A0A149VY94"/>
<dbReference type="InterPro" id="IPR008250">
    <property type="entry name" value="ATPase_P-typ_transduc_dom_A_sf"/>
</dbReference>
<evidence type="ECO:0000259" key="19">
    <source>
        <dbReference type="SMART" id="SM00831"/>
    </source>
</evidence>
<organism evidence="20 21">
    <name type="scientific">Ferrovum myxofaciens</name>
    <dbReference type="NCBI Taxonomy" id="416213"/>
    <lineage>
        <taxon>Bacteria</taxon>
        <taxon>Pseudomonadati</taxon>
        <taxon>Pseudomonadota</taxon>
        <taxon>Betaproteobacteria</taxon>
        <taxon>Ferrovales</taxon>
        <taxon>Ferrovaceae</taxon>
        <taxon>Ferrovum</taxon>
    </lineage>
</organism>
<dbReference type="SMART" id="SM00831">
    <property type="entry name" value="Cation_ATPase_N"/>
    <property type="match status" value="1"/>
</dbReference>
<dbReference type="NCBIfam" id="NF011702">
    <property type="entry name" value="PRK15122.1"/>
    <property type="match status" value="1"/>
</dbReference>
<dbReference type="SUPFAM" id="SSF56784">
    <property type="entry name" value="HAD-like"/>
    <property type="match status" value="1"/>
</dbReference>
<evidence type="ECO:0000256" key="9">
    <source>
        <dbReference type="ARBA" id="ARBA00022692"/>
    </source>
</evidence>
<dbReference type="InterPro" id="IPR001757">
    <property type="entry name" value="P_typ_ATPase"/>
</dbReference>
<feature type="transmembrane region" description="Helical" evidence="18">
    <location>
        <begin position="870"/>
        <end position="892"/>
    </location>
</feature>
<comment type="function">
    <text evidence="1">Mediates magnesium influx to the cytosol.</text>
</comment>
<keyword evidence="8" id="KW-0597">Phosphoprotein</keyword>
<keyword evidence="7" id="KW-0997">Cell inner membrane</keyword>
<dbReference type="SUPFAM" id="SSF81665">
    <property type="entry name" value="Calcium ATPase, transmembrane domain M"/>
    <property type="match status" value="1"/>
</dbReference>
<keyword evidence="14 18" id="KW-1133">Transmembrane helix</keyword>
<evidence type="ECO:0000256" key="10">
    <source>
        <dbReference type="ARBA" id="ARBA00022741"/>
    </source>
</evidence>
<evidence type="ECO:0000256" key="6">
    <source>
        <dbReference type="ARBA" id="ARBA00022475"/>
    </source>
</evidence>
<keyword evidence="20" id="KW-0378">Hydrolase</keyword>
<evidence type="ECO:0000256" key="1">
    <source>
        <dbReference type="ARBA" id="ARBA00003954"/>
    </source>
</evidence>
<dbReference type="Gene3D" id="3.40.50.1000">
    <property type="entry name" value="HAD superfamily/HAD-like"/>
    <property type="match status" value="1"/>
</dbReference>
<dbReference type="Proteomes" id="UP000075653">
    <property type="component" value="Unassembled WGS sequence"/>
</dbReference>
<feature type="transmembrane region" description="Helical" evidence="18">
    <location>
        <begin position="108"/>
        <end position="127"/>
    </location>
</feature>
<evidence type="ECO:0000256" key="16">
    <source>
        <dbReference type="ARBA" id="ARBA00029806"/>
    </source>
</evidence>
<evidence type="ECO:0000256" key="14">
    <source>
        <dbReference type="ARBA" id="ARBA00022989"/>
    </source>
</evidence>
<name>A0A149VY94_9PROT</name>
<evidence type="ECO:0000256" key="3">
    <source>
        <dbReference type="ARBA" id="ARBA00008746"/>
    </source>
</evidence>
<dbReference type="PANTHER" id="PTHR42861">
    <property type="entry name" value="CALCIUM-TRANSPORTING ATPASE"/>
    <property type="match status" value="1"/>
</dbReference>
<dbReference type="Pfam" id="PF00122">
    <property type="entry name" value="E1-E2_ATPase"/>
    <property type="match status" value="1"/>
</dbReference>
<keyword evidence="13" id="KW-1278">Translocase</keyword>
<dbReference type="Pfam" id="PF00689">
    <property type="entry name" value="Cation_ATPase_C"/>
    <property type="match status" value="1"/>
</dbReference>
<comment type="caution">
    <text evidence="20">The sequence shown here is derived from an EMBL/GenBank/DDBJ whole genome shotgun (WGS) entry which is preliminary data.</text>
</comment>
<dbReference type="PRINTS" id="PR01836">
    <property type="entry name" value="MGATPASE"/>
</dbReference>
<dbReference type="InterPro" id="IPR044492">
    <property type="entry name" value="P_typ_ATPase_HD_dom"/>
</dbReference>
<keyword evidence="15 18" id="KW-0472">Membrane</keyword>
<comment type="similarity">
    <text evidence="3">Belongs to the cation transport ATPase (P-type) (TC 3.A.3) family. Type IIIB subfamily.</text>
</comment>
<dbReference type="InterPro" id="IPR059000">
    <property type="entry name" value="ATPase_P-type_domA"/>
</dbReference>
<accession>A0A149VY94</accession>
<evidence type="ECO:0000256" key="18">
    <source>
        <dbReference type="SAM" id="Phobius"/>
    </source>
</evidence>
<dbReference type="GO" id="GO:0015444">
    <property type="term" value="F:P-type magnesium transporter activity"/>
    <property type="evidence" value="ECO:0007669"/>
    <property type="project" value="UniProtKB-EC"/>
</dbReference>
<keyword evidence="6" id="KW-1003">Cell membrane</keyword>
<dbReference type="InterPro" id="IPR023298">
    <property type="entry name" value="ATPase_P-typ_TM_dom_sf"/>
</dbReference>
<dbReference type="InterPro" id="IPR023299">
    <property type="entry name" value="ATPase_P-typ_cyto_dom_N"/>
</dbReference>
<evidence type="ECO:0000313" key="21">
    <source>
        <dbReference type="Proteomes" id="UP000075653"/>
    </source>
</evidence>
<dbReference type="NCBIfam" id="TIGR01494">
    <property type="entry name" value="ATPase_P-type"/>
    <property type="match status" value="2"/>
</dbReference>
<dbReference type="InterPro" id="IPR018303">
    <property type="entry name" value="ATPase_P-typ_P_site"/>
</dbReference>
<evidence type="ECO:0000256" key="8">
    <source>
        <dbReference type="ARBA" id="ARBA00022553"/>
    </source>
</evidence>
<dbReference type="RefSeq" id="WP_082783194.1">
    <property type="nucleotide sequence ID" value="NZ_CP149478.1"/>
</dbReference>
<sequence>MADFRGIFFKRNVSPRSSAPPGQSDSTLLLEVAHCESELALRRLDSSVEGLLDREAEDRLGVYGANTVAQEARVGPLRQLLSYFKNPLNLLLIALAVLSLYLGDREAATIIALMVVISITLTFVQEYRSTNAAERLREMVSTTATVLRKDRRSGVPDEVNRYFNIHLHPHGPQRREVPIAELVPGDVIQLSAGDMIPADVRLLTAKDLFINQSSLTGEALPVEKFFAAETDTTRAPLQLNNVCFMGTNVVSGTATAVIVHTGALTYFGRLAQLVTGEKNLTSFDRGIRQFTWLMIRFIFVMTPLVFLINGFTKGDWMEAFLFAVAVAVGLTPEMLPMIVTVNLGKGALAMSRKKVIVKRLNSIQNFGAMDVLCTDKTGTLTQDKIILEKHVDIYGHENEDVLEYAYLNSYHQSGLKNLLDVAVLEYAGLTERIKAGVQYRKIDEIPFDFQRRRMSVVVEGKGRHLLICKGAVEEVFSCCTHAEVNGSVEALEPSYLGQLLQVTRELNEDGFRVIAIAYKETASRGGAYGLKDESDLVLVGYIAFLDPPKDSAREAIAALHRHGVQVKILTGDNDVVTRKVCHEVGLKVDEILLGSVMETLSDEELAEAAERIVVFAKLSPAQKARVIKALHLRGHVVGFMGDGINDGPALKAADVGISVDTAVDIAKESADIILLEKSLMVLEEGVIEGRKVFGNIVKYIKMGASSNFGNMFSVLGASAWLPFLPMQAIQVLTNNLLYDFSQTAIPTDHVDEEYISQPRRWDIANITRFMLMMGPISSIFDYLTFALMYYVFKANTVAGESMFQTAWFVESLLSQTLIIHIIRTGRIPFLQSRASLPMTLTSLIICSVAVWLPYSPFAHALGFTPLPIHFWPYLVGILAGYLTLAHVVKTWFIRRYGLN</sequence>
<dbReference type="EMBL" id="LRRD01000021">
    <property type="protein sequence ID" value="KXW58199.1"/>
    <property type="molecule type" value="Genomic_DNA"/>
</dbReference>
<dbReference type="CDD" id="cd02077">
    <property type="entry name" value="P-type_ATPase_Mg"/>
    <property type="match status" value="1"/>
</dbReference>
<feature type="transmembrane region" description="Helical" evidence="18">
    <location>
        <begin position="290"/>
        <end position="308"/>
    </location>
</feature>
<dbReference type="Gene3D" id="2.70.150.10">
    <property type="entry name" value="Calcium-transporting ATPase, cytoplasmic transduction domain A"/>
    <property type="match status" value="1"/>
</dbReference>
<dbReference type="PROSITE" id="PS00154">
    <property type="entry name" value="ATPASE_E1_E2"/>
    <property type="match status" value="1"/>
</dbReference>
<evidence type="ECO:0000256" key="17">
    <source>
        <dbReference type="ARBA" id="ARBA00047295"/>
    </source>
</evidence>
<dbReference type="STRING" id="1789004.FEMY_12640"/>
<dbReference type="NCBIfam" id="TIGR01524">
    <property type="entry name" value="ATPase-IIIB_Mg"/>
    <property type="match status" value="1"/>
</dbReference>
<dbReference type="EC" id="7.2.2.14" evidence="4"/>
<dbReference type="InterPro" id="IPR006068">
    <property type="entry name" value="ATPase_P-typ_cation-transptr_C"/>
</dbReference>
<keyword evidence="11" id="KW-0067">ATP-binding</keyword>
<dbReference type="Gene3D" id="3.40.1110.10">
    <property type="entry name" value="Calcium-transporting ATPase, cytoplasmic domain N"/>
    <property type="match status" value="1"/>
</dbReference>
<evidence type="ECO:0000256" key="2">
    <source>
        <dbReference type="ARBA" id="ARBA00004429"/>
    </source>
</evidence>
<gene>
    <name evidence="20" type="primary">mgtA_2</name>
    <name evidence="20" type="ORF">FEMY_12640</name>
</gene>
<protein>
    <recommendedName>
        <fullName evidence="5">Magnesium-transporting ATPase, P-type 1</fullName>
        <ecNumber evidence="4">7.2.2.14</ecNumber>
    </recommendedName>
    <alternativeName>
        <fullName evidence="16">Mg(2+) transport ATPase, P-type 1</fullName>
    </alternativeName>
</protein>
<evidence type="ECO:0000256" key="5">
    <source>
        <dbReference type="ARBA" id="ARBA00013555"/>
    </source>
</evidence>
<dbReference type="InterPro" id="IPR006415">
    <property type="entry name" value="P-type_ATPase_IIIB"/>
</dbReference>
<dbReference type="SUPFAM" id="SSF81660">
    <property type="entry name" value="Metal cation-transporting ATPase, ATP-binding domain N"/>
    <property type="match status" value="1"/>
</dbReference>
<dbReference type="SFLD" id="SFLDG00002">
    <property type="entry name" value="C1.7:_P-type_atpase_like"/>
    <property type="match status" value="1"/>
</dbReference>
<dbReference type="InterPro" id="IPR036412">
    <property type="entry name" value="HAD-like_sf"/>
</dbReference>
<evidence type="ECO:0000256" key="12">
    <source>
        <dbReference type="ARBA" id="ARBA00022842"/>
    </source>
</evidence>
<evidence type="ECO:0000256" key="11">
    <source>
        <dbReference type="ARBA" id="ARBA00022840"/>
    </source>
</evidence>
<evidence type="ECO:0000313" key="20">
    <source>
        <dbReference type="EMBL" id="KXW58199.1"/>
    </source>
</evidence>
<dbReference type="Gene3D" id="1.20.1110.10">
    <property type="entry name" value="Calcium-transporting ATPase, transmembrane domain"/>
    <property type="match status" value="1"/>
</dbReference>